<keyword evidence="7 9" id="KW-1133">Transmembrane helix</keyword>
<dbReference type="SUPFAM" id="SSF103506">
    <property type="entry name" value="Mitochondrial carrier"/>
    <property type="match status" value="1"/>
</dbReference>
<sequence>MRQLTYGSVSIGLYETLKKQTKTILPPPHYGLLAGISAFIGAFLGSSSDIGNIRMQNDGSLPLHLRRNYRHIFDGVETMATLILLEQHKRLYRTFKEKTDIRKISL</sequence>
<evidence type="ECO:0000256" key="1">
    <source>
        <dbReference type="ARBA" id="ARBA00004370"/>
    </source>
</evidence>
<evidence type="ECO:0000256" key="3">
    <source>
        <dbReference type="ARBA" id="ARBA00022448"/>
    </source>
</evidence>
<reference evidence="10 11" key="1">
    <citation type="submission" date="2015-08" db="EMBL/GenBank/DDBJ databases">
        <title>Genome sequencing of Penicillium nordicum.</title>
        <authorList>
            <person name="Nguyen H.D."/>
            <person name="Seifert K.A."/>
        </authorList>
    </citation>
    <scope>NUCLEOTIDE SEQUENCE [LARGE SCALE GENOMIC DNA]</scope>
    <source>
        <strain evidence="10 11">DAOMC 185683</strain>
    </source>
</reference>
<organism evidence="10 11">
    <name type="scientific">Penicillium nordicum</name>
    <dbReference type="NCBI Taxonomy" id="229535"/>
    <lineage>
        <taxon>Eukaryota</taxon>
        <taxon>Fungi</taxon>
        <taxon>Dikarya</taxon>
        <taxon>Ascomycota</taxon>
        <taxon>Pezizomycotina</taxon>
        <taxon>Eurotiomycetes</taxon>
        <taxon>Eurotiomycetidae</taxon>
        <taxon>Eurotiales</taxon>
        <taxon>Aspergillaceae</taxon>
        <taxon>Penicillium</taxon>
    </lineage>
</organism>
<proteinExistence type="inferred from homology"/>
<name>A0A0M8NYV1_9EURO</name>
<keyword evidence="6" id="KW-0999">Mitochondrion inner membrane</keyword>
<evidence type="ECO:0000256" key="7">
    <source>
        <dbReference type="ARBA" id="ARBA00022989"/>
    </source>
</evidence>
<dbReference type="Proteomes" id="UP000037696">
    <property type="component" value="Unassembled WGS sequence"/>
</dbReference>
<accession>A0A0M8NYV1</accession>
<evidence type="ECO:0000313" key="11">
    <source>
        <dbReference type="Proteomes" id="UP000037696"/>
    </source>
</evidence>
<comment type="similarity">
    <text evidence="2">Belongs to the mitochondrial carrier (TC 2.A.29) family.</text>
</comment>
<protein>
    <submittedName>
        <fullName evidence="10">Uncharacterized protein</fullName>
    </submittedName>
</protein>
<comment type="subcellular location">
    <subcellularLocation>
        <location evidence="1">Membrane</location>
    </subcellularLocation>
</comment>
<dbReference type="EMBL" id="LHQQ01000369">
    <property type="protein sequence ID" value="KOS36970.1"/>
    <property type="molecule type" value="Genomic_DNA"/>
</dbReference>
<keyword evidence="5" id="KW-0677">Repeat</keyword>
<keyword evidence="11" id="KW-1185">Reference proteome</keyword>
<evidence type="ECO:0000256" key="2">
    <source>
        <dbReference type="ARBA" id="ARBA00006375"/>
    </source>
</evidence>
<evidence type="ECO:0000256" key="4">
    <source>
        <dbReference type="ARBA" id="ARBA00022692"/>
    </source>
</evidence>
<evidence type="ECO:0000256" key="6">
    <source>
        <dbReference type="ARBA" id="ARBA00022792"/>
    </source>
</evidence>
<dbReference type="AlphaFoldDB" id="A0A0M8NYV1"/>
<feature type="transmembrane region" description="Helical" evidence="9">
    <location>
        <begin position="29"/>
        <end position="46"/>
    </location>
</feature>
<dbReference type="PANTHER" id="PTHR45618">
    <property type="entry name" value="MITOCHONDRIAL DICARBOXYLATE CARRIER-RELATED"/>
    <property type="match status" value="1"/>
</dbReference>
<gene>
    <name evidence="10" type="ORF">ACN38_g12263</name>
</gene>
<dbReference type="GO" id="GO:0016020">
    <property type="term" value="C:membrane"/>
    <property type="evidence" value="ECO:0007669"/>
    <property type="project" value="UniProtKB-SubCell"/>
</dbReference>
<dbReference type="InterPro" id="IPR023395">
    <property type="entry name" value="MCP_dom_sf"/>
</dbReference>
<evidence type="ECO:0000256" key="9">
    <source>
        <dbReference type="SAM" id="Phobius"/>
    </source>
</evidence>
<comment type="caution">
    <text evidence="10">The sequence shown here is derived from an EMBL/GenBank/DDBJ whole genome shotgun (WGS) entry which is preliminary data.</text>
</comment>
<evidence type="ECO:0000256" key="8">
    <source>
        <dbReference type="ARBA" id="ARBA00023136"/>
    </source>
</evidence>
<dbReference type="STRING" id="229535.A0A0M8NYV1"/>
<evidence type="ECO:0000313" key="10">
    <source>
        <dbReference type="EMBL" id="KOS36970.1"/>
    </source>
</evidence>
<keyword evidence="8 9" id="KW-0472">Membrane</keyword>
<dbReference type="InterPro" id="IPR050391">
    <property type="entry name" value="Mito_Metabolite_Transporter"/>
</dbReference>
<dbReference type="OrthoDB" id="448427at2759"/>
<evidence type="ECO:0000256" key="5">
    <source>
        <dbReference type="ARBA" id="ARBA00022737"/>
    </source>
</evidence>
<keyword evidence="3" id="KW-0813">Transport</keyword>
<keyword evidence="6" id="KW-0496">Mitochondrion</keyword>
<keyword evidence="4 9" id="KW-0812">Transmembrane</keyword>